<dbReference type="InterPro" id="IPR039373">
    <property type="entry name" value="Peptidase_M28B"/>
</dbReference>
<dbReference type="InterPro" id="IPR046450">
    <property type="entry name" value="PA_dom_sf"/>
</dbReference>
<dbReference type="EMBL" id="JACRIW010000031">
    <property type="protein sequence ID" value="MBI5168627.1"/>
    <property type="molecule type" value="Genomic_DNA"/>
</dbReference>
<sequence length="753" mass="81662">MKRWILAASVVAALPFAAASPEACSVEADLHPFMGVLESAPGDIAPPVGMTGFSHDSLDAQLARERRAALVIRPDTLRRHLRILTEDAHVAGTPGDRATAEYVRDRLAAYGWDAKIVEIPVLLNWPKSVKLELVEPTGEKLAVRETGAAWDKDAHDAGVFDAFHGYGASGDVTAQVVYANYGDVDDFAKLAAMGISVRGRIALVRYGKNFRGLKVRNAERAGAAGVLIYSDPADDGFAQADEYPRGAGRPADALQRGSVQFLSEGPGDPTTPGWASGQSNGKLARLPMSDVRGIPRIPSLPVSWGEARKILATLEGPQAPKGWQGALPFTYHAGPGAAKVHLAVEQDYAIRPIWNVIATMTGREHPEQKVLLGNHRDAWTYGAVDPNSGTICMLELARSLGTLAKTTGWKPRRSIVLCSWDGEEYGLLGSTEWAEANAADLRANAVAYVNVDAAVSGKDLRAGGSHALRDLVLEVARDVRDPSQNRALWNTMMDRAWSEGRAEWSRQNRLRRNRGEQVKPFEWQLPSLGSGSDYTVFVDHLGVPCLDFAFSGLQGAYHSMYDDFEYVDRVLDPTYALHSAMTELWSRVAMRLADAEIVPLRYTNTAEFAYEEMLAIEERADDAGAGRPDSLRFNATLALARQAAARLRNAAFSLEKRCDAVLAGKELWPAAGPEGINRALMSAERGFVGTGLPGREWFRHELYAPGLNTGYAPVPLPRLGQAVLDRDPRAYARGVAPITDALGRAAGTLEGVQ</sequence>
<dbReference type="CDD" id="cd02121">
    <property type="entry name" value="PA_GCPII_like"/>
    <property type="match status" value="1"/>
</dbReference>
<evidence type="ECO:0000256" key="1">
    <source>
        <dbReference type="ARBA" id="ARBA00005634"/>
    </source>
</evidence>
<feature type="chain" id="PRO_5037081698" evidence="3">
    <location>
        <begin position="24"/>
        <end position="753"/>
    </location>
</feature>
<dbReference type="FunFam" id="3.40.630.10:FF:000101">
    <property type="entry name" value="N-acetylated alpha-linked acidic dipeptidase like 1"/>
    <property type="match status" value="1"/>
</dbReference>
<organism evidence="7 8">
    <name type="scientific">Eiseniibacteriota bacterium</name>
    <dbReference type="NCBI Taxonomy" id="2212470"/>
    <lineage>
        <taxon>Bacteria</taxon>
        <taxon>Candidatus Eiseniibacteriota</taxon>
    </lineage>
</organism>
<keyword evidence="3" id="KW-0732">Signal</keyword>
<dbReference type="Pfam" id="PF04389">
    <property type="entry name" value="Peptidase_M28"/>
    <property type="match status" value="1"/>
</dbReference>
<dbReference type="SUPFAM" id="SSF52025">
    <property type="entry name" value="PA domain"/>
    <property type="match status" value="1"/>
</dbReference>
<evidence type="ECO:0000313" key="7">
    <source>
        <dbReference type="EMBL" id="MBI5168627.1"/>
    </source>
</evidence>
<dbReference type="PANTHER" id="PTHR10404:SF46">
    <property type="entry name" value="VACUOLAR PROTEIN SORTING-ASSOCIATED PROTEIN 70"/>
    <property type="match status" value="1"/>
</dbReference>
<evidence type="ECO:0000259" key="4">
    <source>
        <dbReference type="Pfam" id="PF02225"/>
    </source>
</evidence>
<dbReference type="Gene3D" id="3.50.30.30">
    <property type="match status" value="1"/>
</dbReference>
<gene>
    <name evidence="7" type="ORF">HZA61_03975</name>
</gene>
<feature type="domain" description="Transferrin receptor-like dimerisation" evidence="5">
    <location>
        <begin position="640"/>
        <end position="750"/>
    </location>
</feature>
<proteinExistence type="inferred from homology"/>
<dbReference type="PANTHER" id="PTHR10404">
    <property type="entry name" value="N-ACETYLATED-ALPHA-LINKED ACIDIC DIPEPTIDASE"/>
    <property type="match status" value="1"/>
</dbReference>
<dbReference type="Pfam" id="PF04253">
    <property type="entry name" value="TFR_dimer"/>
    <property type="match status" value="1"/>
</dbReference>
<comment type="caution">
    <text evidence="7">The sequence shown here is derived from an EMBL/GenBank/DDBJ whole genome shotgun (WGS) entry which is preliminary data.</text>
</comment>
<dbReference type="SUPFAM" id="SSF47672">
    <property type="entry name" value="Transferrin receptor-like dimerisation domain"/>
    <property type="match status" value="1"/>
</dbReference>
<dbReference type="InterPro" id="IPR003137">
    <property type="entry name" value="PA_domain"/>
</dbReference>
<feature type="region of interest" description="Disordered" evidence="2">
    <location>
        <begin position="261"/>
        <end position="282"/>
    </location>
</feature>
<dbReference type="Proteomes" id="UP000696931">
    <property type="component" value="Unassembled WGS sequence"/>
</dbReference>
<dbReference type="InterPro" id="IPR007484">
    <property type="entry name" value="Peptidase_M28"/>
</dbReference>
<dbReference type="InterPro" id="IPR007365">
    <property type="entry name" value="TFR-like_dimer_dom"/>
</dbReference>
<feature type="domain" description="Peptidase M28" evidence="6">
    <location>
        <begin position="355"/>
        <end position="569"/>
    </location>
</feature>
<accession>A0A933W7N1</accession>
<dbReference type="AlphaFoldDB" id="A0A933W7N1"/>
<feature type="domain" description="PA" evidence="4">
    <location>
        <begin position="172"/>
        <end position="252"/>
    </location>
</feature>
<dbReference type="InterPro" id="IPR036757">
    <property type="entry name" value="TFR-like_dimer_dom_sf"/>
</dbReference>
<dbReference type="SUPFAM" id="SSF53187">
    <property type="entry name" value="Zn-dependent exopeptidases"/>
    <property type="match status" value="1"/>
</dbReference>
<feature type="signal peptide" evidence="3">
    <location>
        <begin position="1"/>
        <end position="23"/>
    </location>
</feature>
<dbReference type="Pfam" id="PF02225">
    <property type="entry name" value="PA"/>
    <property type="match status" value="1"/>
</dbReference>
<dbReference type="Gene3D" id="3.40.630.10">
    <property type="entry name" value="Zn peptidases"/>
    <property type="match status" value="1"/>
</dbReference>
<evidence type="ECO:0000256" key="2">
    <source>
        <dbReference type="SAM" id="MobiDB-lite"/>
    </source>
</evidence>
<dbReference type="Gene3D" id="1.20.930.40">
    <property type="entry name" value="Transferrin receptor-like, dimerisation domain"/>
    <property type="match status" value="1"/>
</dbReference>
<dbReference type="CDD" id="cd08022">
    <property type="entry name" value="M28_PSMA_like"/>
    <property type="match status" value="1"/>
</dbReference>
<name>A0A933W7N1_UNCEI</name>
<comment type="similarity">
    <text evidence="1">Belongs to the peptidase M28 family. M28B subfamily.</text>
</comment>
<evidence type="ECO:0000256" key="3">
    <source>
        <dbReference type="SAM" id="SignalP"/>
    </source>
</evidence>
<protein>
    <submittedName>
        <fullName evidence="7">M28 family metallopeptidase</fullName>
    </submittedName>
</protein>
<reference evidence="7" key="1">
    <citation type="submission" date="2020-07" db="EMBL/GenBank/DDBJ databases">
        <title>Huge and variable diversity of episymbiotic CPR bacteria and DPANN archaea in groundwater ecosystems.</title>
        <authorList>
            <person name="He C.Y."/>
            <person name="Keren R."/>
            <person name="Whittaker M."/>
            <person name="Farag I.F."/>
            <person name="Doudna J."/>
            <person name="Cate J.H.D."/>
            <person name="Banfield J.F."/>
        </authorList>
    </citation>
    <scope>NUCLEOTIDE SEQUENCE</scope>
    <source>
        <strain evidence="7">NC_groundwater_1813_Pr3_B-0.1um_71_17</strain>
    </source>
</reference>
<evidence type="ECO:0000259" key="6">
    <source>
        <dbReference type="Pfam" id="PF04389"/>
    </source>
</evidence>
<evidence type="ECO:0000313" key="8">
    <source>
        <dbReference type="Proteomes" id="UP000696931"/>
    </source>
</evidence>
<evidence type="ECO:0000259" key="5">
    <source>
        <dbReference type="Pfam" id="PF04253"/>
    </source>
</evidence>